<organism evidence="2 3">
    <name type="scientific">Geomicrobium halophilum</name>
    <dbReference type="NCBI Taxonomy" id="549000"/>
    <lineage>
        <taxon>Bacteria</taxon>
        <taxon>Bacillati</taxon>
        <taxon>Bacillota</taxon>
        <taxon>Bacilli</taxon>
        <taxon>Bacillales</taxon>
        <taxon>Geomicrobium</taxon>
    </lineage>
</organism>
<dbReference type="Pfam" id="PF00583">
    <property type="entry name" value="Acetyltransf_1"/>
    <property type="match status" value="1"/>
</dbReference>
<gene>
    <name evidence="2" type="ORF">HNR44_002062</name>
</gene>
<dbReference type="Proteomes" id="UP000568839">
    <property type="component" value="Unassembled WGS sequence"/>
</dbReference>
<dbReference type="AlphaFoldDB" id="A0A841PQI9"/>
<feature type="domain" description="N-acetyltransferase" evidence="1">
    <location>
        <begin position="7"/>
        <end position="49"/>
    </location>
</feature>
<reference evidence="2 3" key="1">
    <citation type="submission" date="2020-08" db="EMBL/GenBank/DDBJ databases">
        <title>Genomic Encyclopedia of Type Strains, Phase IV (KMG-IV): sequencing the most valuable type-strain genomes for metagenomic binning, comparative biology and taxonomic classification.</title>
        <authorList>
            <person name="Goeker M."/>
        </authorList>
    </citation>
    <scope>NUCLEOTIDE SEQUENCE [LARGE SCALE GENOMIC DNA]</scope>
    <source>
        <strain evidence="2 3">DSM 21769</strain>
    </source>
</reference>
<dbReference type="InterPro" id="IPR016181">
    <property type="entry name" value="Acyl_CoA_acyltransferase"/>
</dbReference>
<comment type="caution">
    <text evidence="2">The sequence shown here is derived from an EMBL/GenBank/DDBJ whole genome shotgun (WGS) entry which is preliminary data.</text>
</comment>
<evidence type="ECO:0000313" key="2">
    <source>
        <dbReference type="EMBL" id="MBB6450084.1"/>
    </source>
</evidence>
<keyword evidence="2" id="KW-0808">Transferase</keyword>
<keyword evidence="3" id="KW-1185">Reference proteome</keyword>
<sequence>MVTLLFIGGSVKRTKHAAYLVIGIVKEYRGQGGGTALFQRIENRAINHSIT</sequence>
<dbReference type="InterPro" id="IPR000182">
    <property type="entry name" value="GNAT_dom"/>
</dbReference>
<dbReference type="Gene3D" id="3.40.630.30">
    <property type="match status" value="1"/>
</dbReference>
<dbReference type="RefSeq" id="WP_246407240.1">
    <property type="nucleotide sequence ID" value="NZ_JACHHJ010000002.1"/>
</dbReference>
<protein>
    <submittedName>
        <fullName evidence="2">GNAT superfamily N-acetyltransferase</fullName>
    </submittedName>
</protein>
<dbReference type="EMBL" id="JACHHJ010000002">
    <property type="protein sequence ID" value="MBB6450084.1"/>
    <property type="molecule type" value="Genomic_DNA"/>
</dbReference>
<proteinExistence type="predicted"/>
<evidence type="ECO:0000313" key="3">
    <source>
        <dbReference type="Proteomes" id="UP000568839"/>
    </source>
</evidence>
<accession>A0A841PQI9</accession>
<dbReference type="GO" id="GO:0016747">
    <property type="term" value="F:acyltransferase activity, transferring groups other than amino-acyl groups"/>
    <property type="evidence" value="ECO:0007669"/>
    <property type="project" value="InterPro"/>
</dbReference>
<dbReference type="SUPFAM" id="SSF55729">
    <property type="entry name" value="Acyl-CoA N-acyltransferases (Nat)"/>
    <property type="match status" value="1"/>
</dbReference>
<evidence type="ECO:0000259" key="1">
    <source>
        <dbReference type="Pfam" id="PF00583"/>
    </source>
</evidence>
<name>A0A841PQI9_9BACL</name>